<accession>A0ABQ6M095</accession>
<keyword evidence="2" id="KW-1185">Reference proteome</keyword>
<gene>
    <name evidence="1" type="ORF">MNKW57_20860</name>
</gene>
<dbReference type="Proteomes" id="UP001224392">
    <property type="component" value="Unassembled WGS sequence"/>
</dbReference>
<comment type="caution">
    <text evidence="1">The sequence shown here is derived from an EMBL/GenBank/DDBJ whole genome shotgun (WGS) entry which is preliminary data.</text>
</comment>
<sequence>MKNARILEHSVQRQKVTRLHDKGEIAEGELMDNYVTLLAGIFRGVRFGAASAQVAGGPLRIWRQLSEEVVWGMFKPEYLIPTMSM</sequence>
<dbReference type="EMBL" id="BSYJ01000004">
    <property type="protein sequence ID" value="GMG87765.1"/>
    <property type="molecule type" value="Genomic_DNA"/>
</dbReference>
<organism evidence="1 2">
    <name type="scientific">Biformimicrobium ophioploci</name>
    <dbReference type="NCBI Taxonomy" id="3036711"/>
    <lineage>
        <taxon>Bacteria</taxon>
        <taxon>Pseudomonadati</taxon>
        <taxon>Pseudomonadota</taxon>
        <taxon>Gammaproteobacteria</taxon>
        <taxon>Cellvibrionales</taxon>
        <taxon>Microbulbiferaceae</taxon>
        <taxon>Biformimicrobium</taxon>
    </lineage>
</organism>
<name>A0ABQ6M095_9GAMM</name>
<protein>
    <submittedName>
        <fullName evidence="1">Uncharacterized protein</fullName>
    </submittedName>
</protein>
<proteinExistence type="predicted"/>
<evidence type="ECO:0000313" key="1">
    <source>
        <dbReference type="EMBL" id="GMG87765.1"/>
    </source>
</evidence>
<evidence type="ECO:0000313" key="2">
    <source>
        <dbReference type="Proteomes" id="UP001224392"/>
    </source>
</evidence>
<reference evidence="1 2" key="1">
    <citation type="submission" date="2023-04" db="EMBL/GenBank/DDBJ databases">
        <title>Marinobulbifer ophiurae gen. nov., sp. Nov., isolate from tissue of brittle star Ophioplocus japonicus.</title>
        <authorList>
            <person name="Kawano K."/>
            <person name="Sawayama S."/>
            <person name="Nakagawa S."/>
        </authorList>
    </citation>
    <scope>NUCLEOTIDE SEQUENCE [LARGE SCALE GENOMIC DNA]</scope>
    <source>
        <strain evidence="1 2">NKW57</strain>
    </source>
</reference>